<evidence type="ECO:0000313" key="5">
    <source>
        <dbReference type="EMBL" id="QYT01936.1"/>
    </source>
</evidence>
<evidence type="ECO:0000256" key="4">
    <source>
        <dbReference type="SAM" id="Phobius"/>
    </source>
</evidence>
<name>A0A8G0LLT4_9HYPO</name>
<feature type="region of interest" description="Disordered" evidence="3">
    <location>
        <begin position="346"/>
        <end position="365"/>
    </location>
</feature>
<dbReference type="SUPFAM" id="SSF53448">
    <property type="entry name" value="Nucleotide-diphospho-sugar transferases"/>
    <property type="match status" value="1"/>
</dbReference>
<feature type="transmembrane region" description="Helical" evidence="4">
    <location>
        <begin position="304"/>
        <end position="325"/>
    </location>
</feature>
<keyword evidence="4" id="KW-1133">Transmembrane helix</keyword>
<organism evidence="5 6">
    <name type="scientific">Trichoderma simmonsii</name>
    <dbReference type="NCBI Taxonomy" id="1491479"/>
    <lineage>
        <taxon>Eukaryota</taxon>
        <taxon>Fungi</taxon>
        <taxon>Dikarya</taxon>
        <taxon>Ascomycota</taxon>
        <taxon>Pezizomycotina</taxon>
        <taxon>Sordariomycetes</taxon>
        <taxon>Hypocreomycetidae</taxon>
        <taxon>Hypocreales</taxon>
        <taxon>Hypocreaceae</taxon>
        <taxon>Trichoderma</taxon>
    </lineage>
</organism>
<protein>
    <submittedName>
        <fullName evidence="5">GT32 protein</fullName>
    </submittedName>
</protein>
<sequence>MRARNIVALTAIAVFWFTVLFRRHIHELGEIVLTYSTFYPLLHNHPDILYRHPENASFSSTESDSQSSSSSLGPVVVPKIIHQIALGNASVSKYQAAITSCTDMHPDWQHQLWTDVNATAFIAEFYPDILPHYTGYAQNIQRANILRYALLHHSGGIYVDLDVTCRVPLDSTPIVRLPYVSPGAHPAGVNNAFIATEPGHPFLTQLLENVPSHDLHWALPMRIPYVENMLSTGCMFYSNQWMSYVRHLMKGRLSRPVYILSDEHGDMAPHMLRGKVTTPIFVHGGASSWHGWDAALFLTIGEHYTFYLGLLFVVLTVFFLGAYFWTTSKRSYRRRCRLFPFGRVASRSSWSPTRGRKPSISQSMV</sequence>
<dbReference type="EMBL" id="CP075868">
    <property type="protein sequence ID" value="QYT01936.1"/>
    <property type="molecule type" value="Genomic_DNA"/>
</dbReference>
<keyword evidence="4" id="KW-0472">Membrane</keyword>
<reference evidence="5 6" key="1">
    <citation type="journal article" date="2021" name="BMC Genomics">
        <title>Telomere-to-telomere genome assembly of asparaginase-producing Trichoderma simmonsii.</title>
        <authorList>
            <person name="Chung D."/>
            <person name="Kwon Y.M."/>
            <person name="Yang Y."/>
        </authorList>
    </citation>
    <scope>NUCLEOTIDE SEQUENCE [LARGE SCALE GENOMIC DNA]</scope>
    <source>
        <strain evidence="5 6">GH-Sj1</strain>
    </source>
</reference>
<evidence type="ECO:0000256" key="2">
    <source>
        <dbReference type="ARBA" id="ARBA00022679"/>
    </source>
</evidence>
<keyword evidence="2" id="KW-0808">Transferase</keyword>
<accession>A0A8G0LLT4</accession>
<dbReference type="GO" id="GO:0000030">
    <property type="term" value="F:mannosyltransferase activity"/>
    <property type="evidence" value="ECO:0007669"/>
    <property type="project" value="TreeGrafter"/>
</dbReference>
<dbReference type="GO" id="GO:0051999">
    <property type="term" value="P:mannosyl-inositol phosphorylceramide biosynthetic process"/>
    <property type="evidence" value="ECO:0007669"/>
    <property type="project" value="TreeGrafter"/>
</dbReference>
<keyword evidence="6" id="KW-1185">Reference proteome</keyword>
<dbReference type="InterPro" id="IPR007577">
    <property type="entry name" value="GlycoTrfase_DXD_sugar-bd_CS"/>
</dbReference>
<dbReference type="Proteomes" id="UP000826661">
    <property type="component" value="Chromosome V"/>
</dbReference>
<dbReference type="PANTHER" id="PTHR32385">
    <property type="entry name" value="MANNOSYL PHOSPHORYLINOSITOL CERAMIDE SYNTHASE"/>
    <property type="match status" value="1"/>
</dbReference>
<evidence type="ECO:0000256" key="3">
    <source>
        <dbReference type="SAM" id="MobiDB-lite"/>
    </source>
</evidence>
<evidence type="ECO:0000256" key="1">
    <source>
        <dbReference type="ARBA" id="ARBA00009003"/>
    </source>
</evidence>
<evidence type="ECO:0000313" key="6">
    <source>
        <dbReference type="Proteomes" id="UP000826661"/>
    </source>
</evidence>
<keyword evidence="4" id="KW-0812">Transmembrane</keyword>
<proteinExistence type="inferred from homology"/>
<dbReference type="AlphaFoldDB" id="A0A8G0LLT4"/>
<dbReference type="Pfam" id="PF04488">
    <property type="entry name" value="Gly_transf_sug"/>
    <property type="match status" value="1"/>
</dbReference>
<dbReference type="PANTHER" id="PTHR32385:SF15">
    <property type="entry name" value="INOSITOL PHOSPHOCERAMIDE MANNOSYLTRANSFERASE 1"/>
    <property type="match status" value="1"/>
</dbReference>
<gene>
    <name evidence="5" type="ORF">H0G86_008945</name>
</gene>
<dbReference type="Gene3D" id="3.90.550.20">
    <property type="match status" value="1"/>
</dbReference>
<dbReference type="InterPro" id="IPR029044">
    <property type="entry name" value="Nucleotide-diphossugar_trans"/>
</dbReference>
<dbReference type="InterPro" id="IPR051706">
    <property type="entry name" value="Glycosyltransferase_domain"/>
</dbReference>
<dbReference type="GO" id="GO:0016020">
    <property type="term" value="C:membrane"/>
    <property type="evidence" value="ECO:0007669"/>
    <property type="project" value="GOC"/>
</dbReference>
<comment type="similarity">
    <text evidence="1">Belongs to the glycosyltransferase 32 family.</text>
</comment>